<protein>
    <submittedName>
        <fullName evidence="1">Uncharacterized protein</fullName>
    </submittedName>
</protein>
<reference evidence="1" key="1">
    <citation type="journal article" date="2012" name="Science">
        <title>Fermentation, hydrogen, and sulfur metabolism in multiple uncultivated bacterial phyla.</title>
        <authorList>
            <person name="Wrighton K.C."/>
            <person name="Thomas B.C."/>
            <person name="Sharon I."/>
            <person name="Miller C.S."/>
            <person name="Castelle C.J."/>
            <person name="VerBerkmoes N.C."/>
            <person name="Wilkins M.J."/>
            <person name="Hettich R.L."/>
            <person name="Lipton M.S."/>
            <person name="Williams K.H."/>
            <person name="Long P.E."/>
            <person name="Banfield J.F."/>
        </authorList>
    </citation>
    <scope>NUCLEOTIDE SEQUENCE [LARGE SCALE GENOMIC DNA]</scope>
</reference>
<evidence type="ECO:0000313" key="1">
    <source>
        <dbReference type="EMBL" id="EKE29048.1"/>
    </source>
</evidence>
<dbReference type="AlphaFoldDB" id="K2G1G8"/>
<dbReference type="EMBL" id="AMFJ01000241">
    <property type="protein sequence ID" value="EKE29048.1"/>
    <property type="molecule type" value="Genomic_DNA"/>
</dbReference>
<sequence length="409" mass="45534">MSSITFLAQEEASIFGIHSSVSGHVAISTWVIFHLFFHSFSLRNIRSHRLTSLTGFCTVSPANHSALLLYESLRTLHCFMLIRTSPLQSVLSSSSQCHSHHQYLFQICSHAAAMNASGVVFAMNSIFGSAIFQIWTEALLSCATTESHIASIPHWILVDIKWTTSESVRFGSFSMSNVVTSSFFHHSVLSFFHHLYSLMYHKCASKSFCALSITAKSTGISFSSASFSQRLKQLLYFFKESASVLQLHQIWNVQILNQLFGSLFLLQNTNHPSCFAKAIILLIATPDHQSILINRSVPGHCPNMEINNCFDSSKLNSFIFFKTHSTPSTQAILYTSWILAILFSSSSFAFLAFSTKSLSSCKSESGLQPLLMVSWILIFSNLFSSANMASWFSESAILPFLIISILSQS</sequence>
<gene>
    <name evidence="1" type="ORF">ACD_2C00241G0001</name>
</gene>
<proteinExistence type="predicted"/>
<name>K2G1G8_9BACT</name>
<accession>K2G1G8</accession>
<comment type="caution">
    <text evidence="1">The sequence shown here is derived from an EMBL/GenBank/DDBJ whole genome shotgun (WGS) entry which is preliminary data.</text>
</comment>
<organism evidence="1">
    <name type="scientific">uncultured bacterium</name>
    <name type="common">gcode 4</name>
    <dbReference type="NCBI Taxonomy" id="1234023"/>
    <lineage>
        <taxon>Bacteria</taxon>
        <taxon>environmental samples</taxon>
    </lineage>
</organism>